<proteinExistence type="predicted"/>
<protein>
    <submittedName>
        <fullName evidence="2">Uncharacterized protein</fullName>
    </submittedName>
</protein>
<keyword evidence="1" id="KW-1133">Transmembrane helix</keyword>
<keyword evidence="1" id="KW-0812">Transmembrane</keyword>
<dbReference type="Proteomes" id="UP000231503">
    <property type="component" value="Unassembled WGS sequence"/>
</dbReference>
<evidence type="ECO:0000313" key="3">
    <source>
        <dbReference type="Proteomes" id="UP000231503"/>
    </source>
</evidence>
<comment type="caution">
    <text evidence="2">The sequence shown here is derived from an EMBL/GenBank/DDBJ whole genome shotgun (WGS) entry which is preliminary data.</text>
</comment>
<gene>
    <name evidence="2" type="ORF">COU47_03260</name>
</gene>
<feature type="transmembrane region" description="Helical" evidence="1">
    <location>
        <begin position="72"/>
        <end position="93"/>
    </location>
</feature>
<evidence type="ECO:0000313" key="2">
    <source>
        <dbReference type="EMBL" id="PIR69362.1"/>
    </source>
</evidence>
<organism evidence="2 3">
    <name type="scientific">Candidatus Niyogibacteria bacterium CG10_big_fil_rev_8_21_14_0_10_46_36</name>
    <dbReference type="NCBI Taxonomy" id="1974726"/>
    <lineage>
        <taxon>Bacteria</taxon>
        <taxon>Candidatus Niyogiibacteriota</taxon>
    </lineage>
</organism>
<sequence>MLKKIRYAVFIHTCPPADGHPSFIIDSACISIMFHHSVHAKKQLIGLVVTALALQGVLSLVGYWGFYSLQPLLLWAIRAFLIFELVVWTYSAVKHINRPLPLIGKYAEKAF</sequence>
<name>A0A2H0TCT2_9BACT</name>
<dbReference type="AlphaFoldDB" id="A0A2H0TCT2"/>
<accession>A0A2H0TCT2</accession>
<evidence type="ECO:0000256" key="1">
    <source>
        <dbReference type="SAM" id="Phobius"/>
    </source>
</evidence>
<keyword evidence="1" id="KW-0472">Membrane</keyword>
<dbReference type="EMBL" id="PFCO01000008">
    <property type="protein sequence ID" value="PIR69362.1"/>
    <property type="molecule type" value="Genomic_DNA"/>
</dbReference>
<reference evidence="3" key="1">
    <citation type="submission" date="2017-09" db="EMBL/GenBank/DDBJ databases">
        <title>Depth-based differentiation of microbial function through sediment-hosted aquifers and enrichment of novel symbionts in the deep terrestrial subsurface.</title>
        <authorList>
            <person name="Probst A.J."/>
            <person name="Ladd B."/>
            <person name="Jarett J.K."/>
            <person name="Geller-Mcgrath D.E."/>
            <person name="Sieber C.M.K."/>
            <person name="Emerson J.B."/>
            <person name="Anantharaman K."/>
            <person name="Thomas B.C."/>
            <person name="Malmstrom R."/>
            <person name="Stieglmeier M."/>
            <person name="Klingl A."/>
            <person name="Woyke T."/>
            <person name="Ryan C.M."/>
            <person name="Banfield J.F."/>
        </authorList>
    </citation>
    <scope>NUCLEOTIDE SEQUENCE [LARGE SCALE GENOMIC DNA]</scope>
</reference>
<feature type="transmembrane region" description="Helical" evidence="1">
    <location>
        <begin position="44"/>
        <end position="66"/>
    </location>
</feature>